<gene>
    <name evidence="4" type="ORF">CEE60_10975</name>
</gene>
<organism evidence="4 5">
    <name type="scientific">Stenotrophomonas maltophilia</name>
    <name type="common">Pseudomonas maltophilia</name>
    <name type="synonym">Xanthomonas maltophilia</name>
    <dbReference type="NCBI Taxonomy" id="40324"/>
    <lineage>
        <taxon>Bacteria</taxon>
        <taxon>Pseudomonadati</taxon>
        <taxon>Pseudomonadota</taxon>
        <taxon>Gammaproteobacteria</taxon>
        <taxon>Lysobacterales</taxon>
        <taxon>Lysobacteraceae</taxon>
        <taxon>Stenotrophomonas</taxon>
        <taxon>Stenotrophomonas maltophilia group</taxon>
    </lineage>
</organism>
<dbReference type="InterPro" id="IPR050832">
    <property type="entry name" value="Bact_Acetyltransf"/>
</dbReference>
<comment type="caution">
    <text evidence="4">The sequence shown here is derived from an EMBL/GenBank/DDBJ whole genome shotgun (WGS) entry which is preliminary data.</text>
</comment>
<reference evidence="4 5" key="1">
    <citation type="submission" date="2017-06" db="EMBL/GenBank/DDBJ databases">
        <authorList>
            <person name="Kim H.J."/>
            <person name="Triplett B.A."/>
        </authorList>
    </citation>
    <scope>NUCLEOTIDE SEQUENCE [LARGE SCALE GENOMIC DNA]</scope>
    <source>
        <strain evidence="4 5">13146</strain>
    </source>
</reference>
<dbReference type="Proteomes" id="UP000198157">
    <property type="component" value="Unassembled WGS sequence"/>
</dbReference>
<dbReference type="SUPFAM" id="SSF55729">
    <property type="entry name" value="Acyl-CoA N-acyltransferases (Nat)"/>
    <property type="match status" value="1"/>
</dbReference>
<name>A0A246HLV5_STEMA</name>
<dbReference type="PANTHER" id="PTHR43877">
    <property type="entry name" value="AMINOALKYLPHOSPHONATE N-ACETYLTRANSFERASE-RELATED-RELATED"/>
    <property type="match status" value="1"/>
</dbReference>
<keyword evidence="1 4" id="KW-0808">Transferase</keyword>
<dbReference type="InterPro" id="IPR000182">
    <property type="entry name" value="GNAT_dom"/>
</dbReference>
<dbReference type="Gene3D" id="3.40.630.30">
    <property type="match status" value="1"/>
</dbReference>
<feature type="domain" description="N-acetyltransferase" evidence="3">
    <location>
        <begin position="10"/>
        <end position="177"/>
    </location>
</feature>
<proteinExistence type="predicted"/>
<dbReference type="EMBL" id="NIVS01000021">
    <property type="protein sequence ID" value="OWQ53347.1"/>
    <property type="molecule type" value="Genomic_DNA"/>
</dbReference>
<dbReference type="CDD" id="cd04301">
    <property type="entry name" value="NAT_SF"/>
    <property type="match status" value="1"/>
</dbReference>
<dbReference type="InterPro" id="IPR016181">
    <property type="entry name" value="Acyl_CoA_acyltransferase"/>
</dbReference>
<accession>A0A246HLV5</accession>
<evidence type="ECO:0000256" key="1">
    <source>
        <dbReference type="ARBA" id="ARBA00022679"/>
    </source>
</evidence>
<keyword evidence="2" id="KW-0012">Acyltransferase</keyword>
<evidence type="ECO:0000259" key="3">
    <source>
        <dbReference type="PROSITE" id="PS51186"/>
    </source>
</evidence>
<evidence type="ECO:0000256" key="2">
    <source>
        <dbReference type="ARBA" id="ARBA00023315"/>
    </source>
</evidence>
<evidence type="ECO:0000313" key="4">
    <source>
        <dbReference type="EMBL" id="OWQ53347.1"/>
    </source>
</evidence>
<evidence type="ECO:0000313" key="5">
    <source>
        <dbReference type="Proteomes" id="UP000198157"/>
    </source>
</evidence>
<dbReference type="Pfam" id="PF00583">
    <property type="entry name" value="Acetyltransf_1"/>
    <property type="match status" value="1"/>
</dbReference>
<protein>
    <submittedName>
        <fullName evidence="4">GNAT family N-acetyltransferase</fullName>
    </submittedName>
</protein>
<dbReference type="GO" id="GO:0016747">
    <property type="term" value="F:acyltransferase activity, transferring groups other than amino-acyl groups"/>
    <property type="evidence" value="ECO:0007669"/>
    <property type="project" value="InterPro"/>
</dbReference>
<dbReference type="PROSITE" id="PS51186">
    <property type="entry name" value="GNAT"/>
    <property type="match status" value="1"/>
</dbReference>
<dbReference type="OrthoDB" id="143110at2"/>
<sequence>MSLAVTPGRYTIRRATPDDAQTLSALATRTFVETFGHLYPPEDLQAFLDEAYPAERQRIILEHPDYAVWLLELDGIAVGHAAAGPCGLPHAEVQPGDGELKRLYLIKAQQSCGWGSRLFETALAWLEREGPRTLWLGVWSENFGAQRFYARYGFSKVGTYAFPVGKVLDLEFILRRPPAAA</sequence>
<dbReference type="AlphaFoldDB" id="A0A246HLV5"/>